<dbReference type="Proteomes" id="UP000290540">
    <property type="component" value="Unassembled WGS sequence"/>
</dbReference>
<evidence type="ECO:0000313" key="2">
    <source>
        <dbReference type="Proteomes" id="UP000290540"/>
    </source>
</evidence>
<accession>A0A4Q2VFV1</accession>
<organism evidence="1 2">
    <name type="scientific">Fusarium oxysporum f. sp. narcissi</name>
    <dbReference type="NCBI Taxonomy" id="451672"/>
    <lineage>
        <taxon>Eukaryota</taxon>
        <taxon>Fungi</taxon>
        <taxon>Dikarya</taxon>
        <taxon>Ascomycota</taxon>
        <taxon>Pezizomycotina</taxon>
        <taxon>Sordariomycetes</taxon>
        <taxon>Hypocreomycetidae</taxon>
        <taxon>Hypocreales</taxon>
        <taxon>Nectriaceae</taxon>
        <taxon>Fusarium</taxon>
        <taxon>Fusarium oxysporum species complex</taxon>
    </lineage>
</organism>
<dbReference type="EMBL" id="MQTW01000163">
    <property type="protein sequence ID" value="RYC82987.1"/>
    <property type="molecule type" value="Genomic_DNA"/>
</dbReference>
<comment type="caution">
    <text evidence="1">The sequence shown here is derived from an EMBL/GenBank/DDBJ whole genome shotgun (WGS) entry which is preliminary data.</text>
</comment>
<sequence>MDRATSKPMDAFVEFVTMEDAMRCAETMLPDVEEPIHIIMDRRRPRPWTCLRSL</sequence>
<reference evidence="1 2" key="1">
    <citation type="submission" date="2016-12" db="EMBL/GenBank/DDBJ databases">
        <title>Draft genome sequence of Fusarium oxysporum causing rot on Narcissus.</title>
        <authorList>
            <person name="Armitage A.D."/>
            <person name="Taylor A."/>
            <person name="Clarkson J.P."/>
            <person name="Harrison R.J."/>
            <person name="Jackson A.C."/>
        </authorList>
    </citation>
    <scope>NUCLEOTIDE SEQUENCE [LARGE SCALE GENOMIC DNA]</scope>
    <source>
        <strain evidence="1 2">N139</strain>
    </source>
</reference>
<dbReference type="AlphaFoldDB" id="A0A4Q2VFV1"/>
<proteinExistence type="predicted"/>
<evidence type="ECO:0000313" key="1">
    <source>
        <dbReference type="EMBL" id="RYC82987.1"/>
    </source>
</evidence>
<protein>
    <submittedName>
        <fullName evidence="1">Uncharacterized protein</fullName>
    </submittedName>
</protein>
<gene>
    <name evidence="1" type="ORF">BFJ63_vAg14126</name>
</gene>
<name>A0A4Q2VFV1_FUSOX</name>